<dbReference type="Proteomes" id="UP000298180">
    <property type="component" value="Unassembled WGS sequence"/>
</dbReference>
<dbReference type="SMART" id="SM00528">
    <property type="entry name" value="HNS"/>
    <property type="match status" value="1"/>
</dbReference>
<proteinExistence type="inferred from homology"/>
<dbReference type="InterPro" id="IPR027444">
    <property type="entry name" value="H-NS_C_dom"/>
</dbReference>
<dbReference type="SUPFAM" id="SSF81273">
    <property type="entry name" value="H-NS histone-like proteins"/>
    <property type="match status" value="1"/>
</dbReference>
<sequence length="111" mass="12063">MATYIEVHQQIQALQKEAEALKAAERKGVIERMREAIAVYDITAEDLGLTGGRRPGRKTVTNAPVKSKTSKASATAAYRDSQGNTWGGRGPRPRWLKDALAGGAKLEDFAH</sequence>
<organism evidence="7 8">
    <name type="scientific">Ramlibacter henchirensis</name>
    <dbReference type="NCBI Taxonomy" id="204072"/>
    <lineage>
        <taxon>Bacteria</taxon>
        <taxon>Pseudomonadati</taxon>
        <taxon>Pseudomonadota</taxon>
        <taxon>Betaproteobacteria</taxon>
        <taxon>Burkholderiales</taxon>
        <taxon>Comamonadaceae</taxon>
        <taxon>Ramlibacter</taxon>
    </lineage>
</organism>
<keyword evidence="4" id="KW-0238">DNA-binding</keyword>
<name>A0A4Z0BIV3_9BURK</name>
<dbReference type="AlphaFoldDB" id="A0A4Z0BIV3"/>
<feature type="domain" description="DNA-binding protein H-NS-like C-terminal" evidence="6">
    <location>
        <begin position="66"/>
        <end position="111"/>
    </location>
</feature>
<dbReference type="OrthoDB" id="5297879at2"/>
<evidence type="ECO:0000313" key="7">
    <source>
        <dbReference type="EMBL" id="TFY99252.1"/>
    </source>
</evidence>
<dbReference type="EMBL" id="SMLM01000004">
    <property type="protein sequence ID" value="TFY99252.1"/>
    <property type="molecule type" value="Genomic_DNA"/>
</dbReference>
<dbReference type="GO" id="GO:0009295">
    <property type="term" value="C:nucleoid"/>
    <property type="evidence" value="ECO:0007669"/>
    <property type="project" value="UniProtKB-SubCell"/>
</dbReference>
<reference evidence="7 8" key="1">
    <citation type="submission" date="2019-03" db="EMBL/GenBank/DDBJ databases">
        <title>Ramlibacter henchirensis DSM 14656, whole genome shotgun sequence.</title>
        <authorList>
            <person name="Zhang X."/>
            <person name="Feng G."/>
            <person name="Zhu H."/>
        </authorList>
    </citation>
    <scope>NUCLEOTIDE SEQUENCE [LARGE SCALE GENOMIC DNA]</scope>
    <source>
        <strain evidence="7 8">DSM 14656</strain>
    </source>
</reference>
<dbReference type="InterPro" id="IPR037150">
    <property type="entry name" value="H-NS_C_dom_sf"/>
</dbReference>
<evidence type="ECO:0000256" key="1">
    <source>
        <dbReference type="ARBA" id="ARBA00004453"/>
    </source>
</evidence>
<keyword evidence="3" id="KW-0963">Cytoplasm</keyword>
<evidence type="ECO:0000256" key="5">
    <source>
        <dbReference type="SAM" id="MobiDB-lite"/>
    </source>
</evidence>
<keyword evidence="8" id="KW-1185">Reference proteome</keyword>
<evidence type="ECO:0000256" key="3">
    <source>
        <dbReference type="ARBA" id="ARBA00022490"/>
    </source>
</evidence>
<evidence type="ECO:0000259" key="6">
    <source>
        <dbReference type="SMART" id="SM00528"/>
    </source>
</evidence>
<dbReference type="Gene3D" id="4.10.430.10">
    <property type="entry name" value="Histone-like protein H-NS, C-terminal domain"/>
    <property type="match status" value="1"/>
</dbReference>
<comment type="similarity">
    <text evidence="2">Belongs to the histone-like protein H-NS family.</text>
</comment>
<evidence type="ECO:0000256" key="4">
    <source>
        <dbReference type="ARBA" id="ARBA00023125"/>
    </source>
</evidence>
<accession>A0A4Z0BIV3</accession>
<feature type="compositionally biased region" description="Low complexity" evidence="5">
    <location>
        <begin position="66"/>
        <end position="77"/>
    </location>
</feature>
<dbReference type="PANTHER" id="PTHR38097">
    <property type="match status" value="1"/>
</dbReference>
<dbReference type="Pfam" id="PF00816">
    <property type="entry name" value="Histone_HNS"/>
    <property type="match status" value="1"/>
</dbReference>
<comment type="caution">
    <text evidence="7">The sequence shown here is derived from an EMBL/GenBank/DDBJ whole genome shotgun (WGS) entry which is preliminary data.</text>
</comment>
<gene>
    <name evidence="7" type="ORF">EZ313_22060</name>
</gene>
<evidence type="ECO:0000313" key="8">
    <source>
        <dbReference type="Proteomes" id="UP000298180"/>
    </source>
</evidence>
<evidence type="ECO:0000256" key="2">
    <source>
        <dbReference type="ARBA" id="ARBA00010610"/>
    </source>
</evidence>
<dbReference type="GO" id="GO:0003677">
    <property type="term" value="F:DNA binding"/>
    <property type="evidence" value="ECO:0007669"/>
    <property type="project" value="UniProtKB-KW"/>
</dbReference>
<comment type="subcellular location">
    <subcellularLocation>
        <location evidence="1">Cytoplasm</location>
        <location evidence="1">Nucleoid</location>
    </subcellularLocation>
</comment>
<protein>
    <submittedName>
        <fullName evidence="7">H-NS histone family protein</fullName>
    </submittedName>
</protein>
<feature type="region of interest" description="Disordered" evidence="5">
    <location>
        <begin position="50"/>
        <end position="94"/>
    </location>
</feature>
<dbReference type="PANTHER" id="PTHR38097:SF2">
    <property type="entry name" value="DNA-BINDING PROTEIN STPA"/>
    <property type="match status" value="1"/>
</dbReference>